<comment type="caution">
    <text evidence="1">The sequence shown here is derived from an EMBL/GenBank/DDBJ whole genome shotgun (WGS) entry which is preliminary data.</text>
</comment>
<name>A0ACC3A6R9_9EURO</name>
<protein>
    <submittedName>
        <fullName evidence="1">Uncharacterized protein</fullName>
    </submittedName>
</protein>
<reference evidence="1" key="1">
    <citation type="submission" date="2022-10" db="EMBL/GenBank/DDBJ databases">
        <title>Culturing micro-colonial fungi from biological soil crusts in the Mojave desert and describing Neophaeococcomyces mojavensis, and introducing the new genera and species Taxawa tesnikishii.</title>
        <authorList>
            <person name="Kurbessoian T."/>
            <person name="Stajich J.E."/>
        </authorList>
    </citation>
    <scope>NUCLEOTIDE SEQUENCE</scope>
    <source>
        <strain evidence="1">JES_112</strain>
    </source>
</reference>
<dbReference type="EMBL" id="JAPDRQ010000084">
    <property type="protein sequence ID" value="KAJ9656048.1"/>
    <property type="molecule type" value="Genomic_DNA"/>
</dbReference>
<accession>A0ACC3A6R9</accession>
<evidence type="ECO:0000313" key="1">
    <source>
        <dbReference type="EMBL" id="KAJ9656048.1"/>
    </source>
</evidence>
<organism evidence="1 2">
    <name type="scientific">Neophaeococcomyces mojaviensis</name>
    <dbReference type="NCBI Taxonomy" id="3383035"/>
    <lineage>
        <taxon>Eukaryota</taxon>
        <taxon>Fungi</taxon>
        <taxon>Dikarya</taxon>
        <taxon>Ascomycota</taxon>
        <taxon>Pezizomycotina</taxon>
        <taxon>Eurotiomycetes</taxon>
        <taxon>Chaetothyriomycetidae</taxon>
        <taxon>Chaetothyriales</taxon>
        <taxon>Chaetothyriales incertae sedis</taxon>
        <taxon>Neophaeococcomyces</taxon>
    </lineage>
</organism>
<evidence type="ECO:0000313" key="2">
    <source>
        <dbReference type="Proteomes" id="UP001172386"/>
    </source>
</evidence>
<gene>
    <name evidence="1" type="ORF">H2198_005208</name>
</gene>
<dbReference type="Proteomes" id="UP001172386">
    <property type="component" value="Unassembled WGS sequence"/>
</dbReference>
<keyword evidence="2" id="KW-1185">Reference proteome</keyword>
<proteinExistence type="predicted"/>
<sequence length="510" mass="52137">MFLTPLSLLGAVIPLAAASAGYLHLDLEKRAADLRSPIAKRQQDFNAPLTQNQGVEYLINITVGTPPQKMAVTLDTGSSDLWIPSVLSAPCKRGQCDGGQFNPQSSSSYVIIDEGGFNITYAGPGDSDAGNWVQETVSIGGSRSINNTIIGVALEGADNHGVMGVGFDTNEAEPNPSRNGTYASVVDHMVSEGLLNRKAYSLYLNDFSQTTGSICFGCVDTTKYTGSLVALPLQLGPSGSGVEGTDPTRPNAFYVTLTSVSFVDANGALTQLSPDGYAQSVLLDSGTSQTLLNNEILTALATGLGAVYTDEQTYTVPCSYSNTNASILYQFGGSDGPRVTVPLSELVYGETVPPSQFSKPSGGCDMGVTGPIEGQVILGDTFLRNAYVVYDIDNYQVAIAQAAGGKAGSSSIQAIPTGTSIPGVSSTATASGTQLDEYAATATATGIPVATGRTVTAGSPTFILGASATASNAQASGASSSSTANIAVPVAAVPQTLFLGAGLVVGALLL</sequence>